<keyword evidence="4" id="KW-0067">ATP-binding</keyword>
<evidence type="ECO:0000256" key="5">
    <source>
        <dbReference type="ARBA" id="ARBA00022967"/>
    </source>
</evidence>
<feature type="transmembrane region" description="Helical" evidence="8">
    <location>
        <begin position="42"/>
        <end position="61"/>
    </location>
</feature>
<dbReference type="SMART" id="SM00831">
    <property type="entry name" value="Cation_ATPase_N"/>
    <property type="match status" value="1"/>
</dbReference>
<protein>
    <submittedName>
        <fullName evidence="10">Cation-translocating P-type ATPase</fullName>
    </submittedName>
</protein>
<keyword evidence="2 8" id="KW-0812">Transmembrane</keyword>
<gene>
    <name evidence="10" type="ORF">F6R98_09500</name>
</gene>
<dbReference type="Pfam" id="PF00702">
    <property type="entry name" value="Hydrolase"/>
    <property type="match status" value="1"/>
</dbReference>
<feature type="transmembrane region" description="Helical" evidence="8">
    <location>
        <begin position="692"/>
        <end position="713"/>
    </location>
</feature>
<dbReference type="Pfam" id="PF00690">
    <property type="entry name" value="Cation_ATPase_N"/>
    <property type="match status" value="1"/>
</dbReference>
<dbReference type="InterPro" id="IPR018303">
    <property type="entry name" value="ATPase_P-typ_P_site"/>
</dbReference>
<evidence type="ECO:0000256" key="3">
    <source>
        <dbReference type="ARBA" id="ARBA00022741"/>
    </source>
</evidence>
<feature type="transmembrane region" description="Helical" evidence="8">
    <location>
        <begin position="249"/>
        <end position="273"/>
    </location>
</feature>
<keyword evidence="7 8" id="KW-0472">Membrane</keyword>
<feature type="transmembrane region" description="Helical" evidence="8">
    <location>
        <begin position="790"/>
        <end position="808"/>
    </location>
</feature>
<feature type="transmembrane region" description="Helical" evidence="8">
    <location>
        <begin position="756"/>
        <end position="778"/>
    </location>
</feature>
<dbReference type="InterPro" id="IPR036412">
    <property type="entry name" value="HAD-like_sf"/>
</dbReference>
<accession>A0A5Q0BM51</accession>
<dbReference type="PRINTS" id="PR00119">
    <property type="entry name" value="CATATPASE"/>
</dbReference>
<feature type="transmembrane region" description="Helical" evidence="8">
    <location>
        <begin position="651"/>
        <end position="671"/>
    </location>
</feature>
<dbReference type="RefSeq" id="WP_153248818.1">
    <property type="nucleotide sequence ID" value="NZ_CP044205.1"/>
</dbReference>
<dbReference type="SUPFAM" id="SSF81653">
    <property type="entry name" value="Calcium ATPase, transduction domain A"/>
    <property type="match status" value="1"/>
</dbReference>
<dbReference type="KEGG" id="mmob:F6R98_09500"/>
<proteinExistence type="predicted"/>
<feature type="domain" description="Cation-transporting P-type ATPase N-terminal" evidence="9">
    <location>
        <begin position="1"/>
        <end position="63"/>
    </location>
</feature>
<dbReference type="EMBL" id="CP044205">
    <property type="protein sequence ID" value="QFY42826.1"/>
    <property type="molecule type" value="Genomic_DNA"/>
</dbReference>
<dbReference type="InterPro" id="IPR001757">
    <property type="entry name" value="P_typ_ATPase"/>
</dbReference>
<feature type="transmembrane region" description="Helical" evidence="8">
    <location>
        <begin position="67"/>
        <end position="83"/>
    </location>
</feature>
<evidence type="ECO:0000259" key="9">
    <source>
        <dbReference type="SMART" id="SM00831"/>
    </source>
</evidence>
<evidence type="ECO:0000256" key="1">
    <source>
        <dbReference type="ARBA" id="ARBA00004141"/>
    </source>
</evidence>
<dbReference type="InterPro" id="IPR023214">
    <property type="entry name" value="HAD_sf"/>
</dbReference>
<evidence type="ECO:0000256" key="4">
    <source>
        <dbReference type="ARBA" id="ARBA00022840"/>
    </source>
</evidence>
<name>A0A5Q0BM51_9GAMM</name>
<evidence type="ECO:0000256" key="7">
    <source>
        <dbReference type="ARBA" id="ARBA00023136"/>
    </source>
</evidence>
<dbReference type="InterPro" id="IPR059000">
    <property type="entry name" value="ATPase_P-type_domA"/>
</dbReference>
<comment type="subcellular location">
    <subcellularLocation>
        <location evidence="1">Membrane</location>
        <topology evidence="1">Multi-pass membrane protein</topology>
    </subcellularLocation>
</comment>
<evidence type="ECO:0000313" key="11">
    <source>
        <dbReference type="Proteomes" id="UP000325755"/>
    </source>
</evidence>
<keyword evidence="5" id="KW-1278">Translocase</keyword>
<dbReference type="SFLD" id="SFLDF00027">
    <property type="entry name" value="p-type_atpase"/>
    <property type="match status" value="1"/>
</dbReference>
<dbReference type="InterPro" id="IPR023298">
    <property type="entry name" value="ATPase_P-typ_TM_dom_sf"/>
</dbReference>
<dbReference type="Proteomes" id="UP000325755">
    <property type="component" value="Chromosome"/>
</dbReference>
<keyword evidence="3" id="KW-0547">Nucleotide-binding</keyword>
<evidence type="ECO:0000256" key="2">
    <source>
        <dbReference type="ARBA" id="ARBA00022692"/>
    </source>
</evidence>
<dbReference type="Gene3D" id="2.70.150.10">
    <property type="entry name" value="Calcium-transporting ATPase, cytoplasmic transduction domain A"/>
    <property type="match status" value="1"/>
</dbReference>
<reference evidence="10 11" key="1">
    <citation type="submission" date="2019-09" db="EMBL/GenBank/DDBJ databases">
        <title>Ecophysiology of the spiral-shaped methanotroph Methylospira mobilis as revealed by the complete genome sequence.</title>
        <authorList>
            <person name="Oshkin I.Y."/>
            <person name="Dedysh S.N."/>
            <person name="Miroshnikov K."/>
            <person name="Danilova O.V."/>
            <person name="Hakobyan A."/>
            <person name="Liesack W."/>
        </authorList>
    </citation>
    <scope>NUCLEOTIDE SEQUENCE [LARGE SCALE GENOMIC DNA]</scope>
    <source>
        <strain evidence="10 11">Shm1</strain>
    </source>
</reference>
<dbReference type="Pfam" id="PF00689">
    <property type="entry name" value="Cation_ATPase_C"/>
    <property type="match status" value="1"/>
</dbReference>
<dbReference type="NCBIfam" id="TIGR01494">
    <property type="entry name" value="ATPase_P-type"/>
    <property type="match status" value="2"/>
</dbReference>
<feature type="transmembrane region" description="Helical" evidence="8">
    <location>
        <begin position="616"/>
        <end position="639"/>
    </location>
</feature>
<dbReference type="GO" id="GO:0016887">
    <property type="term" value="F:ATP hydrolysis activity"/>
    <property type="evidence" value="ECO:0007669"/>
    <property type="project" value="InterPro"/>
</dbReference>
<feature type="transmembrane region" description="Helical" evidence="8">
    <location>
        <begin position="218"/>
        <end position="237"/>
    </location>
</feature>
<keyword evidence="11" id="KW-1185">Reference proteome</keyword>
<dbReference type="SUPFAM" id="SSF56784">
    <property type="entry name" value="HAD-like"/>
    <property type="match status" value="1"/>
</dbReference>
<dbReference type="SFLD" id="SFLDS00003">
    <property type="entry name" value="Haloacid_Dehalogenase"/>
    <property type="match status" value="1"/>
</dbReference>
<dbReference type="GO" id="GO:0016020">
    <property type="term" value="C:membrane"/>
    <property type="evidence" value="ECO:0007669"/>
    <property type="project" value="UniProtKB-SubCell"/>
</dbReference>
<evidence type="ECO:0000256" key="8">
    <source>
        <dbReference type="SAM" id="Phobius"/>
    </source>
</evidence>
<dbReference type="InterPro" id="IPR044492">
    <property type="entry name" value="P_typ_ATPase_HD_dom"/>
</dbReference>
<dbReference type="GO" id="GO:0005524">
    <property type="term" value="F:ATP binding"/>
    <property type="evidence" value="ECO:0007669"/>
    <property type="project" value="UniProtKB-KW"/>
</dbReference>
<evidence type="ECO:0000313" key="10">
    <source>
        <dbReference type="EMBL" id="QFY42826.1"/>
    </source>
</evidence>
<dbReference type="InterPro" id="IPR004014">
    <property type="entry name" value="ATPase_P-typ_cation-transptr_N"/>
</dbReference>
<dbReference type="PROSITE" id="PS00154">
    <property type="entry name" value="ATPASE_E1_E2"/>
    <property type="match status" value="1"/>
</dbReference>
<dbReference type="PRINTS" id="PR00120">
    <property type="entry name" value="HATPASE"/>
</dbReference>
<dbReference type="Gene3D" id="1.20.1110.10">
    <property type="entry name" value="Calcium-transporting ATPase, transmembrane domain"/>
    <property type="match status" value="1"/>
</dbReference>
<dbReference type="AlphaFoldDB" id="A0A5Q0BM51"/>
<dbReference type="OrthoDB" id="9814270at2"/>
<dbReference type="SFLD" id="SFLDG00002">
    <property type="entry name" value="C1.7:_P-type_atpase_like"/>
    <property type="match status" value="1"/>
</dbReference>
<dbReference type="SUPFAM" id="SSF81665">
    <property type="entry name" value="Calcium ATPase, transmembrane domain M"/>
    <property type="match status" value="1"/>
</dbReference>
<dbReference type="GO" id="GO:0015662">
    <property type="term" value="F:P-type ion transporter activity"/>
    <property type="evidence" value="ECO:0007669"/>
    <property type="project" value="UniProtKB-ARBA"/>
</dbReference>
<dbReference type="Gene3D" id="3.40.1110.10">
    <property type="entry name" value="Calcium-transporting ATPase, cytoplasmic domain N"/>
    <property type="match status" value="1"/>
</dbReference>
<evidence type="ECO:0000256" key="6">
    <source>
        <dbReference type="ARBA" id="ARBA00022989"/>
    </source>
</evidence>
<dbReference type="InterPro" id="IPR023299">
    <property type="entry name" value="ATPase_P-typ_cyto_dom_N"/>
</dbReference>
<dbReference type="InParanoid" id="A0A5Q0BM51"/>
<feature type="transmembrane region" description="Helical" evidence="8">
    <location>
        <begin position="725"/>
        <end position="744"/>
    </location>
</feature>
<dbReference type="InterPro" id="IPR008250">
    <property type="entry name" value="ATPase_P-typ_transduc_dom_A_sf"/>
</dbReference>
<sequence length="824" mass="89492">MPQKKKLSGLSDKEARYRLHLDGPNTLPDADRRNALRILRDVLSEPMFLMLLATAGIYLLLGDKLEGCVMMLMNAISVGLVVVQERRSEKVLESLRRLSQPTARVIREGKPATLPSGQIVYGDILALDEGNHIVADAILLDSHALYVDESMLTGESVPVQKQLGDPVYSGCLIVRGHAQAEVIATGIRSRLGQIGKAVTIARTEPTPMQRATGHAVRHMAIAGIALSILAGALYAVLRQDWLGGSLAGLSLAMALMPEEFPMVLTVFMAMGAWRLSRVGVLTRRSAAIETLGATTALCVDKTGTLTENRMTVARLWCDGITQDTTQPHEASFIRLAEYAALASRPTSFDPMDRAAHELAQRAGIVLRPHWRLLREYELNPSLLAMSQVWSRQEDCFTVAAKGAPEAVIDLCHLPPETADFVLAGVRQLADEGLRVLGVAEAFTNELTDNQHDFSFRFVGLIGFHDPLRIDVAPAVEECRQAGIRVIMITGDYANTAQVIARAAGLDANRVLAGKELETLSATELQKAIKDVRVFARVQPEQKLKLVEALQGSGEIVAMTGDGVNDAPALKAAHIGVAMGQHGSDVAREAAALVLLKDDFGSLVAAVRMGRRIHDNLLKAMSYIISIHVPIAGLALLPILTGWPMLLLPVEIVFLELVIDPVCATVFEAENAEPGLMKRPPHSPSEPLFNRRLVLMALGRGVLLLLTIGIYYGVTLQQTGEEAARSLTFSALVIANLMLVLSVRAKHRPLWAGITRPLIVIIFLTFALLGAALTVPIFREIFRFSLVPPDLMAQAAAVGAGPILLLELFKRRPKQTKTPTPPRRI</sequence>
<organism evidence="10 11">
    <name type="scientific">Candidatus Methylospira mobilis</name>
    <dbReference type="NCBI Taxonomy" id="1808979"/>
    <lineage>
        <taxon>Bacteria</taxon>
        <taxon>Pseudomonadati</taxon>
        <taxon>Pseudomonadota</taxon>
        <taxon>Gammaproteobacteria</taxon>
        <taxon>Methylococcales</taxon>
        <taxon>Methylococcaceae</taxon>
        <taxon>Candidatus Methylospira</taxon>
    </lineage>
</organism>
<dbReference type="Gene3D" id="3.40.50.1000">
    <property type="entry name" value="HAD superfamily/HAD-like"/>
    <property type="match status" value="1"/>
</dbReference>
<keyword evidence="6 8" id="KW-1133">Transmembrane helix</keyword>
<dbReference type="Pfam" id="PF00122">
    <property type="entry name" value="E1-E2_ATPase"/>
    <property type="match status" value="1"/>
</dbReference>
<dbReference type="PANTHER" id="PTHR42861">
    <property type="entry name" value="CALCIUM-TRANSPORTING ATPASE"/>
    <property type="match status" value="1"/>
</dbReference>
<dbReference type="InterPro" id="IPR006068">
    <property type="entry name" value="ATPase_P-typ_cation-transptr_C"/>
</dbReference>